<reference evidence="4" key="1">
    <citation type="submission" date="2023-06" db="EMBL/GenBank/DDBJ databases">
        <title>Draft genome sequence of Nocardioides sp. SOB72.</title>
        <authorList>
            <person name="Zhang G."/>
        </authorList>
    </citation>
    <scope>NUCLEOTIDE SEQUENCE</scope>
    <source>
        <strain evidence="4">SOB72</strain>
    </source>
</reference>
<proteinExistence type="inferred from homology"/>
<dbReference type="InterPro" id="IPR051203">
    <property type="entry name" value="Polysaccharide_Synthase-Rel"/>
</dbReference>
<feature type="transmembrane region" description="Helical" evidence="2">
    <location>
        <begin position="81"/>
        <end position="105"/>
    </location>
</feature>
<keyword evidence="2" id="KW-1133">Transmembrane helix</keyword>
<feature type="transmembrane region" description="Helical" evidence="2">
    <location>
        <begin position="111"/>
        <end position="128"/>
    </location>
</feature>
<protein>
    <submittedName>
        <fullName evidence="4">Nucleoside-diphosphate sugar epimerase/dehydratase</fullName>
    </submittedName>
</protein>
<comment type="caution">
    <text evidence="4">The sequence shown here is derived from an EMBL/GenBank/DDBJ whole genome shotgun (WGS) entry which is preliminary data.</text>
</comment>
<dbReference type="PANTHER" id="PTHR43318">
    <property type="entry name" value="UDP-N-ACETYLGLUCOSAMINE 4,6-DEHYDRATASE"/>
    <property type="match status" value="1"/>
</dbReference>
<dbReference type="InterPro" id="IPR003869">
    <property type="entry name" value="Polysac_CapD-like"/>
</dbReference>
<evidence type="ECO:0000256" key="2">
    <source>
        <dbReference type="SAM" id="Phobius"/>
    </source>
</evidence>
<evidence type="ECO:0000313" key="5">
    <source>
        <dbReference type="Proteomes" id="UP001168537"/>
    </source>
</evidence>
<dbReference type="SUPFAM" id="SSF51735">
    <property type="entry name" value="NAD(P)-binding Rossmann-fold domains"/>
    <property type="match status" value="2"/>
</dbReference>
<keyword evidence="2" id="KW-0812">Transmembrane</keyword>
<keyword evidence="2" id="KW-0472">Membrane</keyword>
<organism evidence="4 5">
    <name type="scientific">Nocardioides abyssi</name>
    <dbReference type="NCBI Taxonomy" id="3058370"/>
    <lineage>
        <taxon>Bacteria</taxon>
        <taxon>Bacillati</taxon>
        <taxon>Actinomycetota</taxon>
        <taxon>Actinomycetes</taxon>
        <taxon>Propionibacteriales</taxon>
        <taxon>Nocardioidaceae</taxon>
        <taxon>Nocardioides</taxon>
    </lineage>
</organism>
<feature type="transmembrane region" description="Helical" evidence="2">
    <location>
        <begin position="45"/>
        <end position="69"/>
    </location>
</feature>
<dbReference type="Pfam" id="PF13727">
    <property type="entry name" value="CoA_binding_3"/>
    <property type="match status" value="1"/>
</dbReference>
<sequence>MSDVVAFVRRHRVPFALAFDASAWVVSFLFFAWLRYDNMSTTVPWAATTVAAVAVFALYVVLATVFRLHQGRAGTGSLEQMILLGAVTIISGAALFVVNVVGHWIPRSVPVGGTLGALVLMAWGRAFWRRLRERDLEQLHRDGACLALLVGAGEAGRELVNSMLRDPARRWRPVGILDDDPRKRHLRIRGVPVIGTTSQLEEQVAATGADTVVLAMPSASSEDVDRVRAAAVKAGADVKVLPSTTQLLTERVGIRDLRDINITDVLGRNQLDTDVDAIADYLTGRRVLVTGAGGSIGSELCRQIHRFAPGELMMLDRDESALHALQLSIHGRALLDSDEVILCDIRDAAAVDAIFQARRPEVVFHAAALKHLPMLEQYPAEAVKTNVIGTRNMLESSDRYDVDKFVNISTDKAANPTSVLGYSKRIAERLTAEQAYRAQGTYLSVRFGNVLGSRGSVLTSFAKQIAEGGPITVTDPEVTRFFMTIEEACQLVIQAAAIGGAGEVLVLDMGEPVRIVDMAQQLIEQSGENIRIEYTGLREGEKMHEELFAEHEPQDHRPRHPLVSHVPVPPVTAGEVQDLPTTGERQYVMRALMGLCQDELVPADDEDYLRR</sequence>
<comment type="similarity">
    <text evidence="1">Belongs to the polysaccharide synthase family.</text>
</comment>
<dbReference type="Gene3D" id="3.40.50.720">
    <property type="entry name" value="NAD(P)-binding Rossmann-like Domain"/>
    <property type="match status" value="2"/>
</dbReference>
<dbReference type="InterPro" id="IPR036291">
    <property type="entry name" value="NAD(P)-bd_dom_sf"/>
</dbReference>
<evidence type="ECO:0000313" key="4">
    <source>
        <dbReference type="EMBL" id="MDN4162484.1"/>
    </source>
</evidence>
<dbReference type="EMBL" id="JAUHJR010000006">
    <property type="protein sequence ID" value="MDN4162484.1"/>
    <property type="molecule type" value="Genomic_DNA"/>
</dbReference>
<gene>
    <name evidence="4" type="ORF">QWY29_14045</name>
</gene>
<name>A0ABT8EWM7_9ACTN</name>
<dbReference type="PANTHER" id="PTHR43318:SF1">
    <property type="entry name" value="POLYSACCHARIDE BIOSYNTHESIS PROTEIN EPSC-RELATED"/>
    <property type="match status" value="1"/>
</dbReference>
<dbReference type="Proteomes" id="UP001168537">
    <property type="component" value="Unassembled WGS sequence"/>
</dbReference>
<dbReference type="CDD" id="cd05237">
    <property type="entry name" value="UDP_invert_4-6DH_SDR_e"/>
    <property type="match status" value="1"/>
</dbReference>
<accession>A0ABT8EWM7</accession>
<feature type="domain" description="Polysaccharide biosynthesis protein CapD-like" evidence="3">
    <location>
        <begin position="287"/>
        <end position="555"/>
    </location>
</feature>
<dbReference type="Pfam" id="PF02719">
    <property type="entry name" value="Polysacc_synt_2"/>
    <property type="match status" value="1"/>
</dbReference>
<keyword evidence="5" id="KW-1185">Reference proteome</keyword>
<evidence type="ECO:0000256" key="1">
    <source>
        <dbReference type="ARBA" id="ARBA00007430"/>
    </source>
</evidence>
<dbReference type="RefSeq" id="WP_300961650.1">
    <property type="nucleotide sequence ID" value="NZ_JAUHJR010000006.1"/>
</dbReference>
<feature type="transmembrane region" description="Helical" evidence="2">
    <location>
        <begin position="12"/>
        <end position="33"/>
    </location>
</feature>
<evidence type="ECO:0000259" key="3">
    <source>
        <dbReference type="Pfam" id="PF02719"/>
    </source>
</evidence>